<dbReference type="GO" id="GO:0005975">
    <property type="term" value="P:carbohydrate metabolic process"/>
    <property type="evidence" value="ECO:0007669"/>
    <property type="project" value="InterPro"/>
</dbReference>
<dbReference type="Gene3D" id="3.30.60.10">
    <property type="entry name" value="Endochitinase-like"/>
    <property type="match status" value="1"/>
</dbReference>
<dbReference type="PROSITE" id="PS51762">
    <property type="entry name" value="GH16_2"/>
    <property type="match status" value="2"/>
</dbReference>
<dbReference type="Proteomes" id="UP000241769">
    <property type="component" value="Unassembled WGS sequence"/>
</dbReference>
<dbReference type="EMBL" id="MDYQ01000520">
    <property type="protein sequence ID" value="PRP73943.1"/>
    <property type="molecule type" value="Genomic_DNA"/>
</dbReference>
<dbReference type="CDD" id="cd00035">
    <property type="entry name" value="ChtBD1"/>
    <property type="match status" value="1"/>
</dbReference>
<dbReference type="SUPFAM" id="SSF57016">
    <property type="entry name" value="Plant lectins/antimicrobial peptides"/>
    <property type="match status" value="1"/>
</dbReference>
<feature type="disulfide bond" evidence="5">
    <location>
        <begin position="48"/>
        <end position="62"/>
    </location>
</feature>
<dbReference type="SUPFAM" id="SSF49899">
    <property type="entry name" value="Concanavalin A-like lectins/glucanases"/>
    <property type="match status" value="2"/>
</dbReference>
<keyword evidence="7" id="KW-0732">Signal</keyword>
<sequence length="607" mass="65474">MNGDNGDGHLNQLLHSPLATDMVKSILILALLVCLVAAQNCGCPSNKCCSQYGYCGTTADYCGNGCRENCHQGGNTTPIPTSNNGNGGSSGGKPSFVDEFDSLDKSKWYVSDYPPSDLFASSWDTKQVRVADGKLSLVIDQQGCPNGCGGHKWRAGELATNQMYSYGYLETTFIPACEFGGISSLFTFADAAGGAEIDIEFEGNAKNCTGVSYTHYAGGKTFGWGVKPLGFNAKEKAHTYGFLWTPEKVDWYVDHKLHFSTASSGKKVDVPSAKMNLMVNNWVVSNQNDYYGKFPQGKTVVATYERIAYYPLDSLPDFITGHSSTSGPSPTTASPKPTQSTGAKPTKTRRTPTTTAATTGATTSATTAITPTSGDDGGRPSFTDDFNSLDTSKWYVSNYSPSSLFASSWDTKQVRVADGKLSLVIDQQGCPNGCGGHKWRAGELATNQMYTYGYVETTFIPACEFGGISSLFTYADAAGGAEIDIEFEGNAKNCTGVSYTHYAGGKTFGWGVKSLGFNAKEKAHTYGFLWTPEKVDWYVDHKLHFSTASSGKKVDVPSAKMNLMVNNWVVSNQDAYYGKFPEGKTVVATYEKLVYYPLNALPNFVKA</sequence>
<dbReference type="InterPro" id="IPR008264">
    <property type="entry name" value="Beta_glucanase"/>
</dbReference>
<dbReference type="Pfam" id="PF00187">
    <property type="entry name" value="Chitin_bind_1"/>
    <property type="match status" value="1"/>
</dbReference>
<feature type="signal peptide" evidence="7">
    <location>
        <begin position="1"/>
        <end position="38"/>
    </location>
</feature>
<evidence type="ECO:0000256" key="3">
    <source>
        <dbReference type="ARBA" id="ARBA00023295"/>
    </source>
</evidence>
<dbReference type="AlphaFoldDB" id="A0A2P6MQG7"/>
<keyword evidence="5" id="KW-1015">Disulfide bond</keyword>
<dbReference type="PRINTS" id="PR00737">
    <property type="entry name" value="GLHYDRLASE16"/>
</dbReference>
<feature type="domain" description="GH16" evidence="9">
    <location>
        <begin position="363"/>
        <end position="599"/>
    </location>
</feature>
<name>A0A2P6MQG7_9EUKA</name>
<feature type="active site" description="Proton donor" evidence="4">
    <location>
        <position position="486"/>
    </location>
</feature>
<feature type="compositionally biased region" description="Low complexity" evidence="6">
    <location>
        <begin position="320"/>
        <end position="373"/>
    </location>
</feature>
<comment type="caution">
    <text evidence="5">Lacks conserved residue(s) required for the propagation of feature annotation.</text>
</comment>
<keyword evidence="11" id="KW-1185">Reference proteome</keyword>
<comment type="caution">
    <text evidence="10">The sequence shown here is derived from an EMBL/GenBank/DDBJ whole genome shotgun (WGS) entry which is preliminary data.</text>
</comment>
<evidence type="ECO:0000256" key="1">
    <source>
        <dbReference type="ARBA" id="ARBA00022669"/>
    </source>
</evidence>
<dbReference type="InterPro" id="IPR001002">
    <property type="entry name" value="Chitin-bd_1"/>
</dbReference>
<dbReference type="Gene3D" id="2.60.120.200">
    <property type="match status" value="2"/>
</dbReference>
<dbReference type="GO" id="GO:0008061">
    <property type="term" value="F:chitin binding"/>
    <property type="evidence" value="ECO:0007669"/>
    <property type="project" value="UniProtKB-UniRule"/>
</dbReference>
<dbReference type="InterPro" id="IPR036861">
    <property type="entry name" value="Endochitinase-like_sf"/>
</dbReference>
<feature type="region of interest" description="Disordered" evidence="6">
    <location>
        <begin position="320"/>
        <end position="383"/>
    </location>
</feature>
<dbReference type="PANTHER" id="PTHR10963:SF60">
    <property type="entry name" value="GRAM-NEGATIVE BACTERIA-BINDING PROTEIN 1-RELATED"/>
    <property type="match status" value="1"/>
</dbReference>
<evidence type="ECO:0000313" key="11">
    <source>
        <dbReference type="Proteomes" id="UP000241769"/>
    </source>
</evidence>
<feature type="domain" description="GH16" evidence="9">
    <location>
        <begin position="70"/>
        <end position="313"/>
    </location>
</feature>
<dbReference type="InterPro" id="IPR050546">
    <property type="entry name" value="Glycosyl_Hydrlase_16"/>
</dbReference>
<dbReference type="GO" id="GO:0004553">
    <property type="term" value="F:hydrolase activity, hydrolyzing O-glycosyl compounds"/>
    <property type="evidence" value="ECO:0007669"/>
    <property type="project" value="InterPro"/>
</dbReference>
<evidence type="ECO:0000256" key="6">
    <source>
        <dbReference type="SAM" id="MobiDB-lite"/>
    </source>
</evidence>
<organism evidence="10 11">
    <name type="scientific">Planoprotostelium fungivorum</name>
    <dbReference type="NCBI Taxonomy" id="1890364"/>
    <lineage>
        <taxon>Eukaryota</taxon>
        <taxon>Amoebozoa</taxon>
        <taxon>Evosea</taxon>
        <taxon>Variosea</taxon>
        <taxon>Cavosteliida</taxon>
        <taxon>Cavosteliaceae</taxon>
        <taxon>Planoprotostelium</taxon>
    </lineage>
</organism>
<proteinExistence type="predicted"/>
<feature type="active site" description="Nucleophile" evidence="4">
    <location>
        <position position="482"/>
    </location>
</feature>
<feature type="chain" id="PRO_5015103856" evidence="7">
    <location>
        <begin position="39"/>
        <end position="607"/>
    </location>
</feature>
<keyword evidence="3" id="KW-0326">Glycosidase</keyword>
<dbReference type="InterPro" id="IPR000757">
    <property type="entry name" value="Beta-glucanase-like"/>
</dbReference>
<dbReference type="PROSITE" id="PS00026">
    <property type="entry name" value="CHIT_BIND_I_1"/>
    <property type="match status" value="1"/>
</dbReference>
<evidence type="ECO:0000313" key="10">
    <source>
        <dbReference type="EMBL" id="PRP73943.1"/>
    </source>
</evidence>
<keyword evidence="2 10" id="KW-0378">Hydrolase</keyword>
<dbReference type="Pfam" id="PF00722">
    <property type="entry name" value="Glyco_hydro_16"/>
    <property type="match status" value="2"/>
</dbReference>
<dbReference type="SMART" id="SM00270">
    <property type="entry name" value="ChtBD1"/>
    <property type="match status" value="1"/>
</dbReference>
<protein>
    <submittedName>
        <fullName evidence="10">Glycoside hydrolase family protein</fullName>
    </submittedName>
</protein>
<feature type="disulfide bond" evidence="5">
    <location>
        <begin position="66"/>
        <end position="70"/>
    </location>
</feature>
<feature type="disulfide bond" evidence="5">
    <location>
        <begin position="43"/>
        <end position="55"/>
    </location>
</feature>
<evidence type="ECO:0000259" key="9">
    <source>
        <dbReference type="PROSITE" id="PS51762"/>
    </source>
</evidence>
<accession>A0A2P6MQG7</accession>
<gene>
    <name evidence="10" type="ORF">PROFUN_08136</name>
</gene>
<evidence type="ECO:0000256" key="5">
    <source>
        <dbReference type="PROSITE-ProRule" id="PRU00261"/>
    </source>
</evidence>
<evidence type="ECO:0000256" key="4">
    <source>
        <dbReference type="PIRSR" id="PIRSR608264-1"/>
    </source>
</evidence>
<dbReference type="PROSITE" id="PS50941">
    <property type="entry name" value="CHIT_BIND_I_2"/>
    <property type="match status" value="1"/>
</dbReference>
<dbReference type="InParanoid" id="A0A2P6MQG7"/>
<keyword evidence="1 5" id="KW-0147">Chitin-binding</keyword>
<evidence type="ECO:0000256" key="2">
    <source>
        <dbReference type="ARBA" id="ARBA00022801"/>
    </source>
</evidence>
<dbReference type="InterPro" id="IPR018371">
    <property type="entry name" value="Chitin-binding_1_CS"/>
</dbReference>
<dbReference type="OrthoDB" id="2107659at2759"/>
<evidence type="ECO:0000256" key="7">
    <source>
        <dbReference type="SAM" id="SignalP"/>
    </source>
</evidence>
<dbReference type="PRINTS" id="PR00451">
    <property type="entry name" value="CHITINBINDNG"/>
</dbReference>
<reference evidence="10 11" key="1">
    <citation type="journal article" date="2018" name="Genome Biol. Evol.">
        <title>Multiple Roots of Fruiting Body Formation in Amoebozoa.</title>
        <authorList>
            <person name="Hillmann F."/>
            <person name="Forbes G."/>
            <person name="Novohradska S."/>
            <person name="Ferling I."/>
            <person name="Riege K."/>
            <person name="Groth M."/>
            <person name="Westermann M."/>
            <person name="Marz M."/>
            <person name="Spaller T."/>
            <person name="Winckler T."/>
            <person name="Schaap P."/>
            <person name="Glockner G."/>
        </authorList>
    </citation>
    <scope>NUCLEOTIDE SEQUENCE [LARGE SCALE GENOMIC DNA]</scope>
    <source>
        <strain evidence="10 11">Jena</strain>
    </source>
</reference>
<feature type="domain" description="Chitin-binding type-1" evidence="8">
    <location>
        <begin position="38"/>
        <end position="72"/>
    </location>
</feature>
<dbReference type="PANTHER" id="PTHR10963">
    <property type="entry name" value="GLYCOSYL HYDROLASE-RELATED"/>
    <property type="match status" value="1"/>
</dbReference>
<dbReference type="InterPro" id="IPR013320">
    <property type="entry name" value="ConA-like_dom_sf"/>
</dbReference>
<evidence type="ECO:0000259" key="8">
    <source>
        <dbReference type="PROSITE" id="PS50941"/>
    </source>
</evidence>